<comment type="subcellular location">
    <subcellularLocation>
        <location evidence="1">Membrane</location>
        <topology evidence="1">Single-pass membrane protein</topology>
    </subcellularLocation>
    <subcellularLocation>
        <location evidence="2">Mitochondrion membrane</location>
    </subcellularLocation>
</comment>
<keyword evidence="6" id="KW-0496">Mitochondrion</keyword>
<proteinExistence type="inferred from homology"/>
<gene>
    <name evidence="9" type="ORF">SmJEL517_g00498</name>
</gene>
<dbReference type="EMBL" id="QEAO01000002">
    <property type="protein sequence ID" value="TPX37603.1"/>
    <property type="molecule type" value="Genomic_DNA"/>
</dbReference>
<evidence type="ECO:0000256" key="8">
    <source>
        <dbReference type="ARBA" id="ARBA00038077"/>
    </source>
</evidence>
<reference evidence="9 10" key="1">
    <citation type="journal article" date="2019" name="Sci. Rep.">
        <title>Comparative genomics of chytrid fungi reveal insights into the obligate biotrophic and pathogenic lifestyle of Synchytrium endobioticum.</title>
        <authorList>
            <person name="van de Vossenberg B.T.L.H."/>
            <person name="Warris S."/>
            <person name="Nguyen H.D.T."/>
            <person name="van Gent-Pelzer M.P.E."/>
            <person name="Joly D.L."/>
            <person name="van de Geest H.C."/>
            <person name="Bonants P.J.M."/>
            <person name="Smith D.S."/>
            <person name="Levesque C.A."/>
            <person name="van der Lee T.A.J."/>
        </authorList>
    </citation>
    <scope>NUCLEOTIDE SEQUENCE [LARGE SCALE GENOMIC DNA]</scope>
    <source>
        <strain evidence="9 10">JEL517</strain>
    </source>
</reference>
<evidence type="ECO:0000313" key="9">
    <source>
        <dbReference type="EMBL" id="TPX37603.1"/>
    </source>
</evidence>
<dbReference type="GO" id="GO:0051082">
    <property type="term" value="F:unfolded protein binding"/>
    <property type="evidence" value="ECO:0007669"/>
    <property type="project" value="TreeGrafter"/>
</dbReference>
<evidence type="ECO:0000256" key="3">
    <source>
        <dbReference type="ARBA" id="ARBA00022692"/>
    </source>
</evidence>
<keyword evidence="7" id="KW-0472">Membrane</keyword>
<keyword evidence="10" id="KW-1185">Reference proteome</keyword>
<accession>A0A507CIU2</accession>
<dbReference type="PANTHER" id="PTHR33968:SF1">
    <property type="entry name" value="PROTEIN PET100 HOMOLOG, MITOCHONDRIAL"/>
    <property type="match status" value="1"/>
</dbReference>
<evidence type="ECO:0000256" key="2">
    <source>
        <dbReference type="ARBA" id="ARBA00004325"/>
    </source>
</evidence>
<dbReference type="RefSeq" id="XP_031027514.1">
    <property type="nucleotide sequence ID" value="XM_031166427.1"/>
</dbReference>
<dbReference type="InterPro" id="IPR018625">
    <property type="entry name" value="Pet100"/>
</dbReference>
<protein>
    <submittedName>
        <fullName evidence="9">Uncharacterized protein</fullName>
    </submittedName>
</protein>
<evidence type="ECO:0000256" key="1">
    <source>
        <dbReference type="ARBA" id="ARBA00004167"/>
    </source>
</evidence>
<evidence type="ECO:0000256" key="7">
    <source>
        <dbReference type="ARBA" id="ARBA00023136"/>
    </source>
</evidence>
<dbReference type="GO" id="GO:0033617">
    <property type="term" value="P:mitochondrial respiratory chain complex IV assembly"/>
    <property type="evidence" value="ECO:0007669"/>
    <property type="project" value="InterPro"/>
</dbReference>
<sequence>MPKVNLSFEMMKFGIYCLFPVGTLYVYNRPEVQDFFFAGQTHALAEFMPKEADLVKVPHTMEEVNRITDAMKKQQDAKDRR</sequence>
<dbReference type="Proteomes" id="UP000319731">
    <property type="component" value="Unassembled WGS sequence"/>
</dbReference>
<evidence type="ECO:0000313" key="10">
    <source>
        <dbReference type="Proteomes" id="UP000319731"/>
    </source>
</evidence>
<dbReference type="OrthoDB" id="18175at2759"/>
<keyword evidence="3" id="KW-0812">Transmembrane</keyword>
<dbReference type="GeneID" id="42001724"/>
<keyword evidence="4" id="KW-0809">Transit peptide</keyword>
<organism evidence="9 10">
    <name type="scientific">Synchytrium microbalum</name>
    <dbReference type="NCBI Taxonomy" id="1806994"/>
    <lineage>
        <taxon>Eukaryota</taxon>
        <taxon>Fungi</taxon>
        <taxon>Fungi incertae sedis</taxon>
        <taxon>Chytridiomycota</taxon>
        <taxon>Chytridiomycota incertae sedis</taxon>
        <taxon>Chytridiomycetes</taxon>
        <taxon>Synchytriales</taxon>
        <taxon>Synchytriaceae</taxon>
        <taxon>Synchytrium</taxon>
    </lineage>
</organism>
<dbReference type="Pfam" id="PF09803">
    <property type="entry name" value="Pet100"/>
    <property type="match status" value="1"/>
</dbReference>
<evidence type="ECO:0000256" key="5">
    <source>
        <dbReference type="ARBA" id="ARBA00022989"/>
    </source>
</evidence>
<dbReference type="GO" id="GO:0005743">
    <property type="term" value="C:mitochondrial inner membrane"/>
    <property type="evidence" value="ECO:0007669"/>
    <property type="project" value="TreeGrafter"/>
</dbReference>
<dbReference type="PANTHER" id="PTHR33968">
    <property type="entry name" value="PROTEIN PET100 HOMOLOG, MITOCHONDRIAL"/>
    <property type="match status" value="1"/>
</dbReference>
<dbReference type="AlphaFoldDB" id="A0A507CIU2"/>
<evidence type="ECO:0000256" key="6">
    <source>
        <dbReference type="ARBA" id="ARBA00023128"/>
    </source>
</evidence>
<keyword evidence="5" id="KW-1133">Transmembrane helix</keyword>
<name>A0A507CIU2_9FUNG</name>
<comment type="similarity">
    <text evidence="8">Belongs to the PET100 family.</text>
</comment>
<comment type="caution">
    <text evidence="9">The sequence shown here is derived from an EMBL/GenBank/DDBJ whole genome shotgun (WGS) entry which is preliminary data.</text>
</comment>
<evidence type="ECO:0000256" key="4">
    <source>
        <dbReference type="ARBA" id="ARBA00022946"/>
    </source>
</evidence>